<organism evidence="5 6">
    <name type="scientific">Streptomyces spinosisporus</name>
    <dbReference type="NCBI Taxonomy" id="2927582"/>
    <lineage>
        <taxon>Bacteria</taxon>
        <taxon>Bacillati</taxon>
        <taxon>Actinomycetota</taxon>
        <taxon>Actinomycetes</taxon>
        <taxon>Kitasatosporales</taxon>
        <taxon>Streptomycetaceae</taxon>
        <taxon>Streptomyces</taxon>
    </lineage>
</organism>
<dbReference type="InterPro" id="IPR001279">
    <property type="entry name" value="Metallo-B-lactamas"/>
</dbReference>
<comment type="caution">
    <text evidence="5">The sequence shown here is derived from an EMBL/GenBank/DDBJ whole genome shotgun (WGS) entry which is preliminary data.</text>
</comment>
<dbReference type="SUPFAM" id="SSF56281">
    <property type="entry name" value="Metallo-hydrolase/oxidoreductase"/>
    <property type="match status" value="1"/>
</dbReference>
<evidence type="ECO:0000313" key="5">
    <source>
        <dbReference type="EMBL" id="MCI3243327.1"/>
    </source>
</evidence>
<evidence type="ECO:0000259" key="3">
    <source>
        <dbReference type="Pfam" id="PF00753"/>
    </source>
</evidence>
<dbReference type="InterPro" id="IPR044094">
    <property type="entry name" value="AtsA-like_MBL-fold"/>
</dbReference>
<evidence type="ECO:0000256" key="1">
    <source>
        <dbReference type="ARBA" id="ARBA00022759"/>
    </source>
</evidence>
<dbReference type="Gene3D" id="3.60.15.10">
    <property type="entry name" value="Ribonuclease Z/Hydroxyacylglutathione hydrolase-like"/>
    <property type="match status" value="1"/>
</dbReference>
<dbReference type="PANTHER" id="PTHR46018:SF2">
    <property type="entry name" value="ZINC PHOSPHODIESTERASE ELAC PROTEIN 1"/>
    <property type="match status" value="1"/>
</dbReference>
<keyword evidence="1" id="KW-0540">Nuclease</keyword>
<dbReference type="InterPro" id="IPR006311">
    <property type="entry name" value="TAT_signal"/>
</dbReference>
<evidence type="ECO:0000256" key="2">
    <source>
        <dbReference type="ARBA" id="ARBA00022801"/>
    </source>
</evidence>
<dbReference type="InterPro" id="IPR036866">
    <property type="entry name" value="RibonucZ/Hydroxyglut_hydro"/>
</dbReference>
<evidence type="ECO:0000259" key="4">
    <source>
        <dbReference type="Pfam" id="PF12706"/>
    </source>
</evidence>
<keyword evidence="6" id="KW-1185">Reference proteome</keyword>
<keyword evidence="2" id="KW-0378">Hydrolase</keyword>
<feature type="domain" description="Metallo-beta-lactamase" evidence="4">
    <location>
        <begin position="222"/>
        <end position="338"/>
    </location>
</feature>
<feature type="domain" description="Metallo-beta-lactamase" evidence="3">
    <location>
        <begin position="82"/>
        <end position="131"/>
    </location>
</feature>
<evidence type="ECO:0000313" key="6">
    <source>
        <dbReference type="Proteomes" id="UP001165270"/>
    </source>
</evidence>
<dbReference type="PANTHER" id="PTHR46018">
    <property type="entry name" value="ZINC PHOSPHODIESTERASE ELAC PROTEIN 1"/>
    <property type="match status" value="1"/>
</dbReference>
<name>A0ABS9XQY5_9ACTN</name>
<sequence length="381" mass="39192">MCEPTSDAPDPYPSRRRLLGTVAASATAVAVPLLGTDRAHATERTTAAGNSATTGPQGTGKALSVTLLGTNGGPPPLATRYGISSALVVNGRTYVVDCGRGAVTQYLRAGLSMPSLAGIFLTHLHADHIADYYAFPMLAAGAAGAQGFHTPVEVHGPGPAGIASTVTGAPGPLPGTVAMTRLAGQAYASSPTFFMAEHTGTDPATLLNVHDVLPPGTVGASATNTAPAMRPFTVMENDDVKVTAVLVPHGAVFPAYAYRFDTDHGSVVFSGDTTPTPNLVTLARGADVLVHEALYPEGLTGLGLPQALVDHIMAGHTDVAELGRIAAQSDVRTLIATHLGPGQRTAVSDATWRRLLRDSARDADYGGRMLLGSDLMHVAVR</sequence>
<gene>
    <name evidence="5" type="ORF">MQN93_26745</name>
</gene>
<dbReference type="RefSeq" id="WP_242711563.1">
    <property type="nucleotide sequence ID" value="NZ_JALDAX010000011.1"/>
</dbReference>
<dbReference type="PROSITE" id="PS51318">
    <property type="entry name" value="TAT"/>
    <property type="match status" value="1"/>
</dbReference>
<proteinExistence type="predicted"/>
<dbReference type="EMBL" id="JALDAX010000011">
    <property type="protein sequence ID" value="MCI3243327.1"/>
    <property type="molecule type" value="Genomic_DNA"/>
</dbReference>
<dbReference type="Pfam" id="PF12706">
    <property type="entry name" value="Lactamase_B_2"/>
    <property type="match status" value="1"/>
</dbReference>
<reference evidence="5" key="1">
    <citation type="submission" date="2022-03" db="EMBL/GenBank/DDBJ databases">
        <title>Streptomyces 7R015 and 7R016 isolated from Barleria lupulina in Thailand.</title>
        <authorList>
            <person name="Kanchanasin P."/>
            <person name="Phongsopitanun W."/>
            <person name="Tanasupawat S."/>
        </authorList>
    </citation>
    <scope>NUCLEOTIDE SEQUENCE</scope>
    <source>
        <strain evidence="5">7R016</strain>
    </source>
</reference>
<protein>
    <submittedName>
        <fullName evidence="5">MBL fold metallo-hydrolase</fullName>
    </submittedName>
</protein>
<dbReference type="Proteomes" id="UP001165270">
    <property type="component" value="Unassembled WGS sequence"/>
</dbReference>
<keyword evidence="1" id="KW-0255">Endonuclease</keyword>
<dbReference type="Pfam" id="PF00753">
    <property type="entry name" value="Lactamase_B"/>
    <property type="match status" value="1"/>
</dbReference>
<dbReference type="CDD" id="cd07719">
    <property type="entry name" value="arylsulfatase_AtsA-like_MBL-fold"/>
    <property type="match status" value="1"/>
</dbReference>
<accession>A0ABS9XQY5</accession>